<dbReference type="Proteomes" id="UP000683360">
    <property type="component" value="Unassembled WGS sequence"/>
</dbReference>
<feature type="compositionally biased region" description="Polar residues" evidence="1">
    <location>
        <begin position="590"/>
        <end position="611"/>
    </location>
</feature>
<feature type="compositionally biased region" description="Polar residues" evidence="1">
    <location>
        <begin position="619"/>
        <end position="638"/>
    </location>
</feature>
<accession>A0A8S3V732</accession>
<feature type="compositionally biased region" description="Polar residues" evidence="1">
    <location>
        <begin position="260"/>
        <end position="271"/>
    </location>
</feature>
<name>A0A8S3V732_MYTED</name>
<proteinExistence type="predicted"/>
<dbReference type="AlphaFoldDB" id="A0A8S3V732"/>
<feature type="region of interest" description="Disordered" evidence="1">
    <location>
        <begin position="230"/>
        <end position="271"/>
    </location>
</feature>
<feature type="compositionally biased region" description="Polar residues" evidence="1">
    <location>
        <begin position="562"/>
        <end position="580"/>
    </location>
</feature>
<evidence type="ECO:0000256" key="1">
    <source>
        <dbReference type="SAM" id="MobiDB-lite"/>
    </source>
</evidence>
<dbReference type="EMBL" id="CAJPWZ010003139">
    <property type="protein sequence ID" value="CAG2253078.1"/>
    <property type="molecule type" value="Genomic_DNA"/>
</dbReference>
<dbReference type="OrthoDB" id="10669853at2759"/>
<feature type="region of interest" description="Disordered" evidence="1">
    <location>
        <begin position="562"/>
        <end position="638"/>
    </location>
</feature>
<comment type="caution">
    <text evidence="2">The sequence shown here is derived from an EMBL/GenBank/DDBJ whole genome shotgun (WGS) entry which is preliminary data.</text>
</comment>
<organism evidence="2 3">
    <name type="scientific">Mytilus edulis</name>
    <name type="common">Blue mussel</name>
    <dbReference type="NCBI Taxonomy" id="6550"/>
    <lineage>
        <taxon>Eukaryota</taxon>
        <taxon>Metazoa</taxon>
        <taxon>Spiralia</taxon>
        <taxon>Lophotrochozoa</taxon>
        <taxon>Mollusca</taxon>
        <taxon>Bivalvia</taxon>
        <taxon>Autobranchia</taxon>
        <taxon>Pteriomorphia</taxon>
        <taxon>Mytilida</taxon>
        <taxon>Mytiloidea</taxon>
        <taxon>Mytilidae</taxon>
        <taxon>Mytilinae</taxon>
        <taxon>Mytilus</taxon>
    </lineage>
</organism>
<gene>
    <name evidence="2" type="ORF">MEDL_64684</name>
</gene>
<protein>
    <submittedName>
        <fullName evidence="2">Uncharacterized protein</fullName>
    </submittedName>
</protein>
<sequence length="675" mass="74999">MTTKKSKTCSVHTDIGKIPVITQTNKTYITDKVKLENELGKGNPNWFVEASRNPKEKDSSVTPISLKYLQDSYNEDSPVYISSHLLESQFSATSPLTGWMPPSLGISPVNGTAQQYVGSQFDLVKSLGVNDSTLSWTSSLATPNHADLEDRESQTPAQAKRKGFSRMLFSPGNNMTSETMEVCTLKESPVTKVASKLLQDNNESDIIINSYISSQEKNKGKIDTPDLTDALSDFFDPPSKAAGRRRSAPSYRRNSIKTKPPNSLSSISFTQGDSDKNNIIEDLFSSKDQHLNECKIEFPSKPNVETDEKSNQIIEKFDHCESVKQECADSVKLDSSYSKSSHSNEMSLENLEKITIQNEQECLHENAENIIENEEFSQADMFCSTPYDVDRTYKSILSTAKKKTPASKKRVRFDKDLDENFIISNELDTNTSSSVGNSGRKIRKTTDKISVDVTFEMETDNSKMENNAKRCDKETDDLFSQVSPSALQEMCSVSSDKFEESPCTGKPSASIDNLIKSDTNNQTTSIPVSPVAQINKIVSVLEITIHPRNDVLETENLNCATTSPEKTASVETNSNINTDSLLRKPDKGQDTTIKSSGNTKIDSGTERTPTTHIEMVKTSPATNTPTLASGNTDSRSRSLGSGFKDTVIWLKFQQNPVQRFDIVYMLLLKYTHYVK</sequence>
<reference evidence="2" key="1">
    <citation type="submission" date="2021-03" db="EMBL/GenBank/DDBJ databases">
        <authorList>
            <person name="Bekaert M."/>
        </authorList>
    </citation>
    <scope>NUCLEOTIDE SEQUENCE</scope>
</reference>
<evidence type="ECO:0000313" key="2">
    <source>
        <dbReference type="EMBL" id="CAG2253078.1"/>
    </source>
</evidence>
<keyword evidence="3" id="KW-1185">Reference proteome</keyword>
<evidence type="ECO:0000313" key="3">
    <source>
        <dbReference type="Proteomes" id="UP000683360"/>
    </source>
</evidence>